<dbReference type="GO" id="GO:0006813">
    <property type="term" value="P:potassium ion transport"/>
    <property type="evidence" value="ECO:0007669"/>
    <property type="project" value="InterPro"/>
</dbReference>
<feature type="domain" description="RCK N-terminal" evidence="1">
    <location>
        <begin position="1"/>
        <end position="117"/>
    </location>
</feature>
<dbReference type="PROSITE" id="PS51202">
    <property type="entry name" value="RCK_C"/>
    <property type="match status" value="1"/>
</dbReference>
<dbReference type="SUPFAM" id="SSF51735">
    <property type="entry name" value="NAD(P)-binding Rossmann-fold domains"/>
    <property type="match status" value="1"/>
</dbReference>
<accession>A0A9D1EKJ6</accession>
<dbReference type="InterPro" id="IPR050721">
    <property type="entry name" value="Trk_Ktr_HKT_K-transport"/>
</dbReference>
<dbReference type="InterPro" id="IPR036721">
    <property type="entry name" value="RCK_C_sf"/>
</dbReference>
<evidence type="ECO:0000313" key="3">
    <source>
        <dbReference type="EMBL" id="HIR93630.1"/>
    </source>
</evidence>
<evidence type="ECO:0000259" key="2">
    <source>
        <dbReference type="PROSITE" id="PS51202"/>
    </source>
</evidence>
<dbReference type="InterPro" id="IPR006037">
    <property type="entry name" value="RCK_C"/>
</dbReference>
<protein>
    <submittedName>
        <fullName evidence="3">TrkA family potassium uptake protein</fullName>
    </submittedName>
</protein>
<dbReference type="Proteomes" id="UP000886841">
    <property type="component" value="Unassembled WGS sequence"/>
</dbReference>
<dbReference type="PANTHER" id="PTHR43833:SF7">
    <property type="entry name" value="KTR SYSTEM POTASSIUM UPTAKE PROTEIN C"/>
    <property type="match status" value="1"/>
</dbReference>
<organism evidence="3 4">
    <name type="scientific">Candidatus Egerieimonas intestinavium</name>
    <dbReference type="NCBI Taxonomy" id="2840777"/>
    <lineage>
        <taxon>Bacteria</taxon>
        <taxon>Bacillati</taxon>
        <taxon>Bacillota</taxon>
        <taxon>Clostridia</taxon>
        <taxon>Lachnospirales</taxon>
        <taxon>Lachnospiraceae</taxon>
        <taxon>Lachnospiraceae incertae sedis</taxon>
        <taxon>Candidatus Egerieimonas</taxon>
    </lineage>
</organism>
<gene>
    <name evidence="3" type="ORF">IAB98_09460</name>
</gene>
<evidence type="ECO:0000259" key="1">
    <source>
        <dbReference type="PROSITE" id="PS51201"/>
    </source>
</evidence>
<proteinExistence type="predicted"/>
<dbReference type="Pfam" id="PF02254">
    <property type="entry name" value="TrkA_N"/>
    <property type="match status" value="1"/>
</dbReference>
<sequence length="216" mass="23902">MRSMLVIGLGRFGTHLAKKLAQLNNEVMVIDQDEASVEKVEPFVTQAQIGDCADEEVLRALGVGNFDICFVCISDNFQSSLEITCLLKELGAKYVVSKADREIHAKFLLKVGADAIVHPERDMAQRTAARYSAKNVFSYTELSDEYAISEVKTPGKWVGKSIREVNVRSAHDVNIIGVKRGSTILPLTDPSYIFQESEHLVVAGEKDNLLRVADMD</sequence>
<reference evidence="3" key="1">
    <citation type="submission" date="2020-10" db="EMBL/GenBank/DDBJ databases">
        <authorList>
            <person name="Gilroy R."/>
        </authorList>
    </citation>
    <scope>NUCLEOTIDE SEQUENCE</scope>
    <source>
        <strain evidence="3">ChiSxjej1B13-7041</strain>
    </source>
</reference>
<evidence type="ECO:0000313" key="4">
    <source>
        <dbReference type="Proteomes" id="UP000886841"/>
    </source>
</evidence>
<dbReference type="Pfam" id="PF02080">
    <property type="entry name" value="TrkA_C"/>
    <property type="match status" value="1"/>
</dbReference>
<dbReference type="Gene3D" id="3.30.70.1450">
    <property type="entry name" value="Regulator of K+ conductance, C-terminal domain"/>
    <property type="match status" value="1"/>
</dbReference>
<dbReference type="PROSITE" id="PS51201">
    <property type="entry name" value="RCK_N"/>
    <property type="match status" value="1"/>
</dbReference>
<dbReference type="InterPro" id="IPR003148">
    <property type="entry name" value="RCK_N"/>
</dbReference>
<dbReference type="AlphaFoldDB" id="A0A9D1EKJ6"/>
<dbReference type="EMBL" id="DVHU01000083">
    <property type="protein sequence ID" value="HIR93630.1"/>
    <property type="molecule type" value="Genomic_DNA"/>
</dbReference>
<name>A0A9D1EKJ6_9FIRM</name>
<dbReference type="PANTHER" id="PTHR43833">
    <property type="entry name" value="POTASSIUM CHANNEL PROTEIN 2-RELATED-RELATED"/>
    <property type="match status" value="1"/>
</dbReference>
<reference evidence="3" key="2">
    <citation type="journal article" date="2021" name="PeerJ">
        <title>Extensive microbial diversity within the chicken gut microbiome revealed by metagenomics and culture.</title>
        <authorList>
            <person name="Gilroy R."/>
            <person name="Ravi A."/>
            <person name="Getino M."/>
            <person name="Pursley I."/>
            <person name="Horton D.L."/>
            <person name="Alikhan N.F."/>
            <person name="Baker D."/>
            <person name="Gharbi K."/>
            <person name="Hall N."/>
            <person name="Watson M."/>
            <person name="Adriaenssens E.M."/>
            <person name="Foster-Nyarko E."/>
            <person name="Jarju S."/>
            <person name="Secka A."/>
            <person name="Antonio M."/>
            <person name="Oren A."/>
            <person name="Chaudhuri R.R."/>
            <person name="La Ragione R."/>
            <person name="Hildebrand F."/>
            <person name="Pallen M.J."/>
        </authorList>
    </citation>
    <scope>NUCLEOTIDE SEQUENCE</scope>
    <source>
        <strain evidence="3">ChiSxjej1B13-7041</strain>
    </source>
</reference>
<comment type="caution">
    <text evidence="3">The sequence shown here is derived from an EMBL/GenBank/DDBJ whole genome shotgun (WGS) entry which is preliminary data.</text>
</comment>
<dbReference type="SUPFAM" id="SSF116726">
    <property type="entry name" value="TrkA C-terminal domain-like"/>
    <property type="match status" value="1"/>
</dbReference>
<dbReference type="GO" id="GO:0008324">
    <property type="term" value="F:monoatomic cation transmembrane transporter activity"/>
    <property type="evidence" value="ECO:0007669"/>
    <property type="project" value="InterPro"/>
</dbReference>
<dbReference type="InterPro" id="IPR036291">
    <property type="entry name" value="NAD(P)-bd_dom_sf"/>
</dbReference>
<feature type="domain" description="RCK C-terminal" evidence="2">
    <location>
        <begin position="134"/>
        <end position="216"/>
    </location>
</feature>
<dbReference type="Gene3D" id="3.40.50.720">
    <property type="entry name" value="NAD(P)-binding Rossmann-like Domain"/>
    <property type="match status" value="1"/>
</dbReference>